<organism evidence="1 2">
    <name type="scientific">Actinospica durhamensis</name>
    <dbReference type="NCBI Taxonomy" id="1508375"/>
    <lineage>
        <taxon>Bacteria</taxon>
        <taxon>Bacillati</taxon>
        <taxon>Actinomycetota</taxon>
        <taxon>Actinomycetes</taxon>
        <taxon>Catenulisporales</taxon>
        <taxon>Actinospicaceae</taxon>
        <taxon>Actinospica</taxon>
    </lineage>
</organism>
<keyword evidence="2" id="KW-1185">Reference proteome</keyword>
<dbReference type="EMBL" id="JAGSOG010000329">
    <property type="protein sequence ID" value="MBR7838785.1"/>
    <property type="molecule type" value="Genomic_DNA"/>
</dbReference>
<evidence type="ECO:0000313" key="2">
    <source>
        <dbReference type="Proteomes" id="UP000675781"/>
    </source>
</evidence>
<name>A0A941IRG9_9ACTN</name>
<reference evidence="1" key="1">
    <citation type="submission" date="2021-04" db="EMBL/GenBank/DDBJ databases">
        <title>Genome based classification of Actinospica acidithermotolerans sp. nov., an actinobacterium isolated from an Indonesian hot spring.</title>
        <authorList>
            <person name="Kusuma A.B."/>
            <person name="Putra K.E."/>
            <person name="Nafisah S."/>
            <person name="Loh J."/>
            <person name="Nouioui I."/>
            <person name="Goodfellow M."/>
        </authorList>
    </citation>
    <scope>NUCLEOTIDE SEQUENCE</scope>
    <source>
        <strain evidence="1">CSCA 57</strain>
    </source>
</reference>
<gene>
    <name evidence="1" type="ORF">KDL01_36290</name>
</gene>
<protein>
    <submittedName>
        <fullName evidence="1">Uncharacterized protein</fullName>
    </submittedName>
</protein>
<evidence type="ECO:0000313" key="1">
    <source>
        <dbReference type="EMBL" id="MBR7838785.1"/>
    </source>
</evidence>
<dbReference type="RefSeq" id="WP_212533233.1">
    <property type="nucleotide sequence ID" value="NZ_JAGSOG010000329.1"/>
</dbReference>
<comment type="caution">
    <text evidence="1">The sequence shown here is derived from an EMBL/GenBank/DDBJ whole genome shotgun (WGS) entry which is preliminary data.</text>
</comment>
<dbReference type="Proteomes" id="UP000675781">
    <property type="component" value="Unassembled WGS sequence"/>
</dbReference>
<accession>A0A941IRG9</accession>
<proteinExistence type="predicted"/>
<sequence>MLIDFSPYWRPAAFGEAVVVGDALIWHGADGDLLRRVAADSGPDFIEFVARAVIYRLVTTSERYRSQQVESSPDTLAELGRYERAVSLIVDFAR</sequence>
<dbReference type="AlphaFoldDB" id="A0A941IRG9"/>